<protein>
    <submittedName>
        <fullName evidence="1">Uncharacterized protein</fullName>
    </submittedName>
</protein>
<reference evidence="2" key="1">
    <citation type="submission" date="2016-11" db="EMBL/GenBank/DDBJ databases">
        <authorList>
            <person name="Varghese N."/>
            <person name="Submissions S."/>
        </authorList>
    </citation>
    <scope>NUCLEOTIDE SEQUENCE [LARGE SCALE GENOMIC DNA]</scope>
    <source>
        <strain evidence="2">DSM 27619</strain>
    </source>
</reference>
<keyword evidence="2" id="KW-1185">Reference proteome</keyword>
<gene>
    <name evidence="1" type="ORF">SAMN05443633_11278</name>
</gene>
<name>A0A1M5ICZ1_9FLAO</name>
<proteinExistence type="predicted"/>
<dbReference type="STRING" id="1416778.SAMN05443633_11278"/>
<accession>A0A1M5ICZ1</accession>
<dbReference type="Proteomes" id="UP000184518">
    <property type="component" value="Unassembled WGS sequence"/>
</dbReference>
<dbReference type="AlphaFoldDB" id="A0A1M5ICZ1"/>
<organism evidence="1 2">
    <name type="scientific">Chryseobacterium arachidis</name>
    <dbReference type="NCBI Taxonomy" id="1416778"/>
    <lineage>
        <taxon>Bacteria</taxon>
        <taxon>Pseudomonadati</taxon>
        <taxon>Bacteroidota</taxon>
        <taxon>Flavobacteriia</taxon>
        <taxon>Flavobacteriales</taxon>
        <taxon>Weeksellaceae</taxon>
        <taxon>Chryseobacterium group</taxon>
        <taxon>Chryseobacterium</taxon>
    </lineage>
</organism>
<evidence type="ECO:0000313" key="1">
    <source>
        <dbReference type="EMBL" id="SHG25623.1"/>
    </source>
</evidence>
<evidence type="ECO:0000313" key="2">
    <source>
        <dbReference type="Proteomes" id="UP000184518"/>
    </source>
</evidence>
<dbReference type="OrthoDB" id="981968at2"/>
<dbReference type="RefSeq" id="WP_143152384.1">
    <property type="nucleotide sequence ID" value="NZ_FQUT01000012.1"/>
</dbReference>
<dbReference type="EMBL" id="FQUT01000012">
    <property type="protein sequence ID" value="SHG25623.1"/>
    <property type="molecule type" value="Genomic_DNA"/>
</dbReference>
<sequence length="376" mass="43085">MDEILFFIFTLAISQEPILMLDLFENLPEIPEEKLHAKFKFLKDNLFPEKAILSGWVKGFIDKDNKIVAEFQESFHSSFWEFYLFAVFSELCLKVDFSHSSPDFIISSPQRILIEAVVSNIRDGGRGEHDRKDRDILSMLVPQHLAIDFNEVLDEAIVRHSSAIIKKWNKYKTDYSVLDHVAGDEPYIISLSSYAEVNYGREFVYPMMALLFGLYYDPMVDDYLPRSSIKMPGTESEIPLGLFSNSALEDVSAILFSATTTLGKLTALANSDNDSEQLNHVVNVRQISDDPSYSIKSVSPTEPEHLSDGLFLFHNPFAKNIVDRNMFGNTNIVQIFLDGDQFRFEGKKTPLFSRYNDIVKLPEEFLASIIRRFNRL</sequence>